<evidence type="ECO:0000256" key="1">
    <source>
        <dbReference type="ARBA" id="ARBA00004141"/>
    </source>
</evidence>
<feature type="transmembrane region" description="Helical" evidence="6">
    <location>
        <begin position="277"/>
        <end position="297"/>
    </location>
</feature>
<feature type="transmembrane region" description="Helical" evidence="6">
    <location>
        <begin position="83"/>
        <end position="104"/>
    </location>
</feature>
<name>A0A5M3MF17_CONPW</name>
<keyword evidence="9" id="KW-1185">Reference proteome</keyword>
<organism evidence="8 9">
    <name type="scientific">Coniophora puteana (strain RWD-64-598)</name>
    <name type="common">Brown rot fungus</name>
    <dbReference type="NCBI Taxonomy" id="741705"/>
    <lineage>
        <taxon>Eukaryota</taxon>
        <taxon>Fungi</taxon>
        <taxon>Dikarya</taxon>
        <taxon>Basidiomycota</taxon>
        <taxon>Agaricomycotina</taxon>
        <taxon>Agaricomycetes</taxon>
        <taxon>Agaricomycetidae</taxon>
        <taxon>Boletales</taxon>
        <taxon>Coniophorineae</taxon>
        <taxon>Coniophoraceae</taxon>
        <taxon>Coniophora</taxon>
    </lineage>
</organism>
<protein>
    <submittedName>
        <fullName evidence="8">MFS general substrate transporter</fullName>
    </submittedName>
</protein>
<keyword evidence="2" id="KW-0813">Transport</keyword>
<evidence type="ECO:0000313" key="8">
    <source>
        <dbReference type="EMBL" id="EIW77869.1"/>
    </source>
</evidence>
<dbReference type="EMBL" id="JH711583">
    <property type="protein sequence ID" value="EIW77869.1"/>
    <property type="molecule type" value="Genomic_DNA"/>
</dbReference>
<dbReference type="OrthoDB" id="2985014at2759"/>
<feature type="transmembrane region" description="Helical" evidence="6">
    <location>
        <begin position="204"/>
        <end position="226"/>
    </location>
</feature>
<evidence type="ECO:0000256" key="6">
    <source>
        <dbReference type="SAM" id="Phobius"/>
    </source>
</evidence>
<feature type="transmembrane region" description="Helical" evidence="6">
    <location>
        <begin position="366"/>
        <end position="389"/>
    </location>
</feature>
<keyword evidence="3 6" id="KW-0812">Transmembrane</keyword>
<feature type="transmembrane region" description="Helical" evidence="6">
    <location>
        <begin position="141"/>
        <end position="160"/>
    </location>
</feature>
<keyword evidence="4 6" id="KW-1133">Transmembrane helix</keyword>
<comment type="subcellular location">
    <subcellularLocation>
        <location evidence="1">Membrane</location>
        <topology evidence="1">Multi-pass membrane protein</topology>
    </subcellularLocation>
</comment>
<dbReference type="Proteomes" id="UP000053558">
    <property type="component" value="Unassembled WGS sequence"/>
</dbReference>
<feature type="transmembrane region" description="Helical" evidence="6">
    <location>
        <begin position="433"/>
        <end position="456"/>
    </location>
</feature>
<sequence length="489" mass="53443">MASHELSSLPSTDLKDPVEAGVEEVLGSEAAVLEQKVWRKLDRWLMPMAMMFYLLSFVDRSNIANAKVAGMQTSLKMTNYDYSIALTVTYIPYILAEFPSNILLKIVGPDLMLPGMIAMWGIVATLQGVVHNYSGLLACRFFLGLCEGGLFPGITLYLSFFYPRERLQIRVAAYFASASLSGAFSGLLAAGIVNMDGIGGRPGWAWIFILEGLFTTIFGVVCLFLLPRSPETARFLSSSERSYVLSRLKKDGAVSHDTEDDGFSWREVSKCFSSPHIWMLSVALFFMGTTLYGLAYFEPVIVQGLGYAGNHAQLMSAPPFAVAFVLSIITAFTSDRFGRRGLTAICFSILATIGFAMFYASDSHRVQYGSLFLTIPGVYGAAPALVTWITNNSAPHTRRATAVAIGFINSNAGGVLATWLFGTLSPAPEYKKATVICLAFSVGVVVLSAANWAYLANENRKKTAEREAGRTREEEHGLGDQSAWFVYNL</sequence>
<dbReference type="FunFam" id="1.20.1250.20:FF:000013">
    <property type="entry name" value="MFS general substrate transporter"/>
    <property type="match status" value="1"/>
</dbReference>
<evidence type="ECO:0000256" key="4">
    <source>
        <dbReference type="ARBA" id="ARBA00022989"/>
    </source>
</evidence>
<evidence type="ECO:0000259" key="7">
    <source>
        <dbReference type="PROSITE" id="PS50850"/>
    </source>
</evidence>
<feature type="transmembrane region" description="Helical" evidence="6">
    <location>
        <begin position="317"/>
        <end position="334"/>
    </location>
</feature>
<dbReference type="PANTHER" id="PTHR43791:SF85">
    <property type="entry name" value="TRANSPORTER, PUTATIVE (AFU_ORTHOLOGUE AFUA_6G00710)-RELATED"/>
    <property type="match status" value="1"/>
</dbReference>
<dbReference type="Pfam" id="PF07690">
    <property type="entry name" value="MFS_1"/>
    <property type="match status" value="1"/>
</dbReference>
<keyword evidence="5 6" id="KW-0472">Membrane</keyword>
<dbReference type="InterPro" id="IPR020846">
    <property type="entry name" value="MFS_dom"/>
</dbReference>
<accession>A0A5M3MF17</accession>
<dbReference type="GO" id="GO:0022857">
    <property type="term" value="F:transmembrane transporter activity"/>
    <property type="evidence" value="ECO:0007669"/>
    <property type="project" value="InterPro"/>
</dbReference>
<feature type="domain" description="Major facilitator superfamily (MFS) profile" evidence="7">
    <location>
        <begin position="45"/>
        <end position="460"/>
    </location>
</feature>
<dbReference type="PANTHER" id="PTHR43791">
    <property type="entry name" value="PERMEASE-RELATED"/>
    <property type="match status" value="1"/>
</dbReference>
<dbReference type="InterPro" id="IPR036259">
    <property type="entry name" value="MFS_trans_sf"/>
</dbReference>
<evidence type="ECO:0000313" key="9">
    <source>
        <dbReference type="Proteomes" id="UP000053558"/>
    </source>
</evidence>
<dbReference type="GO" id="GO:0016020">
    <property type="term" value="C:membrane"/>
    <property type="evidence" value="ECO:0007669"/>
    <property type="project" value="UniProtKB-SubCell"/>
</dbReference>
<dbReference type="InterPro" id="IPR011701">
    <property type="entry name" value="MFS"/>
</dbReference>
<dbReference type="GeneID" id="19210725"/>
<dbReference type="AlphaFoldDB" id="A0A5M3MF17"/>
<comment type="caution">
    <text evidence="8">The sequence shown here is derived from an EMBL/GenBank/DDBJ whole genome shotgun (WGS) entry which is preliminary data.</text>
</comment>
<dbReference type="PROSITE" id="PS50850">
    <property type="entry name" value="MFS"/>
    <property type="match status" value="1"/>
</dbReference>
<dbReference type="FunFam" id="1.20.1250.20:FF:000034">
    <property type="entry name" value="MFS general substrate transporter"/>
    <property type="match status" value="1"/>
</dbReference>
<dbReference type="OMA" id="EYCTRRL"/>
<proteinExistence type="predicted"/>
<gene>
    <name evidence="8" type="ORF">CONPUDRAFT_84173</name>
</gene>
<feature type="transmembrane region" description="Helical" evidence="6">
    <location>
        <begin position="111"/>
        <end position="129"/>
    </location>
</feature>
<reference evidence="9" key="1">
    <citation type="journal article" date="2012" name="Science">
        <title>The Paleozoic origin of enzymatic lignin decomposition reconstructed from 31 fungal genomes.</title>
        <authorList>
            <person name="Floudas D."/>
            <person name="Binder M."/>
            <person name="Riley R."/>
            <person name="Barry K."/>
            <person name="Blanchette R.A."/>
            <person name="Henrissat B."/>
            <person name="Martinez A.T."/>
            <person name="Otillar R."/>
            <person name="Spatafora J.W."/>
            <person name="Yadav J.S."/>
            <person name="Aerts A."/>
            <person name="Benoit I."/>
            <person name="Boyd A."/>
            <person name="Carlson A."/>
            <person name="Copeland A."/>
            <person name="Coutinho P.M."/>
            <person name="de Vries R.P."/>
            <person name="Ferreira P."/>
            <person name="Findley K."/>
            <person name="Foster B."/>
            <person name="Gaskell J."/>
            <person name="Glotzer D."/>
            <person name="Gorecki P."/>
            <person name="Heitman J."/>
            <person name="Hesse C."/>
            <person name="Hori C."/>
            <person name="Igarashi K."/>
            <person name="Jurgens J.A."/>
            <person name="Kallen N."/>
            <person name="Kersten P."/>
            <person name="Kohler A."/>
            <person name="Kuees U."/>
            <person name="Kumar T.K.A."/>
            <person name="Kuo A."/>
            <person name="LaButti K."/>
            <person name="Larrondo L.F."/>
            <person name="Lindquist E."/>
            <person name="Ling A."/>
            <person name="Lombard V."/>
            <person name="Lucas S."/>
            <person name="Lundell T."/>
            <person name="Martin R."/>
            <person name="McLaughlin D.J."/>
            <person name="Morgenstern I."/>
            <person name="Morin E."/>
            <person name="Murat C."/>
            <person name="Nagy L.G."/>
            <person name="Nolan M."/>
            <person name="Ohm R.A."/>
            <person name="Patyshakuliyeva A."/>
            <person name="Rokas A."/>
            <person name="Ruiz-Duenas F.J."/>
            <person name="Sabat G."/>
            <person name="Salamov A."/>
            <person name="Samejima M."/>
            <person name="Schmutz J."/>
            <person name="Slot J.C."/>
            <person name="St John F."/>
            <person name="Stenlid J."/>
            <person name="Sun H."/>
            <person name="Sun S."/>
            <person name="Syed K."/>
            <person name="Tsang A."/>
            <person name="Wiebenga A."/>
            <person name="Young D."/>
            <person name="Pisabarro A."/>
            <person name="Eastwood D.C."/>
            <person name="Martin F."/>
            <person name="Cullen D."/>
            <person name="Grigoriev I.V."/>
            <person name="Hibbett D.S."/>
        </authorList>
    </citation>
    <scope>NUCLEOTIDE SEQUENCE [LARGE SCALE GENOMIC DNA]</scope>
    <source>
        <strain evidence="9">RWD-64-598 SS2</strain>
    </source>
</reference>
<evidence type="ECO:0000256" key="3">
    <source>
        <dbReference type="ARBA" id="ARBA00022692"/>
    </source>
</evidence>
<evidence type="ECO:0000256" key="2">
    <source>
        <dbReference type="ARBA" id="ARBA00022448"/>
    </source>
</evidence>
<dbReference type="KEGG" id="cput:CONPUDRAFT_84173"/>
<feature type="transmembrane region" description="Helical" evidence="6">
    <location>
        <begin position="341"/>
        <end position="360"/>
    </location>
</feature>
<dbReference type="RefSeq" id="XP_007772179.1">
    <property type="nucleotide sequence ID" value="XM_007773989.1"/>
</dbReference>
<dbReference type="SUPFAM" id="SSF103473">
    <property type="entry name" value="MFS general substrate transporter"/>
    <property type="match status" value="1"/>
</dbReference>
<feature type="transmembrane region" description="Helical" evidence="6">
    <location>
        <begin position="172"/>
        <end position="192"/>
    </location>
</feature>
<feature type="transmembrane region" description="Helical" evidence="6">
    <location>
        <begin position="401"/>
        <end position="421"/>
    </location>
</feature>
<dbReference type="Gene3D" id="1.20.1250.20">
    <property type="entry name" value="MFS general substrate transporter like domains"/>
    <property type="match status" value="2"/>
</dbReference>
<evidence type="ECO:0000256" key="5">
    <source>
        <dbReference type="ARBA" id="ARBA00023136"/>
    </source>
</evidence>